<evidence type="ECO:0000313" key="3">
    <source>
        <dbReference type="Proteomes" id="UP000694414"/>
    </source>
</evidence>
<reference evidence="2" key="1">
    <citation type="submission" date="2025-08" db="UniProtKB">
        <authorList>
            <consortium name="Ensembl"/>
        </authorList>
    </citation>
    <scope>IDENTIFICATION</scope>
</reference>
<proteinExistence type="predicted"/>
<dbReference type="AlphaFoldDB" id="A0A8C9AC10"/>
<organism evidence="2 3">
    <name type="scientific">Prolemur simus</name>
    <name type="common">Greater bamboo lemur</name>
    <name type="synonym">Hapalemur simus</name>
    <dbReference type="NCBI Taxonomy" id="1328070"/>
    <lineage>
        <taxon>Eukaryota</taxon>
        <taxon>Metazoa</taxon>
        <taxon>Chordata</taxon>
        <taxon>Craniata</taxon>
        <taxon>Vertebrata</taxon>
        <taxon>Euteleostomi</taxon>
        <taxon>Mammalia</taxon>
        <taxon>Eutheria</taxon>
        <taxon>Euarchontoglires</taxon>
        <taxon>Primates</taxon>
        <taxon>Strepsirrhini</taxon>
        <taxon>Lemuriformes</taxon>
        <taxon>Lemuridae</taxon>
        <taxon>Prolemur</taxon>
    </lineage>
</organism>
<evidence type="ECO:0000256" key="1">
    <source>
        <dbReference type="SAM" id="MobiDB-lite"/>
    </source>
</evidence>
<name>A0A8C9AC10_PROSS</name>
<keyword evidence="3" id="KW-1185">Reference proteome</keyword>
<accession>A0A8C9AC10</accession>
<evidence type="ECO:0000313" key="2">
    <source>
        <dbReference type="Ensembl" id="ENSPSMP00000029672.1"/>
    </source>
</evidence>
<reference evidence="2" key="2">
    <citation type="submission" date="2025-09" db="UniProtKB">
        <authorList>
            <consortium name="Ensembl"/>
        </authorList>
    </citation>
    <scope>IDENTIFICATION</scope>
</reference>
<sequence>MLPRLDDPPTSASQSARITGVSHCARPNPLIFNNKETASVIKSLSSKKSPGPDELVENSTTHLKKNYYNTYPSQTSLKK</sequence>
<protein>
    <submittedName>
        <fullName evidence="2">Uncharacterized protein</fullName>
    </submittedName>
</protein>
<feature type="region of interest" description="Disordered" evidence="1">
    <location>
        <begin position="1"/>
        <end position="29"/>
    </location>
</feature>
<dbReference type="Proteomes" id="UP000694414">
    <property type="component" value="Unplaced"/>
</dbReference>
<dbReference type="Ensembl" id="ENSPSMT00000034247.1">
    <property type="protein sequence ID" value="ENSPSMP00000029672.1"/>
    <property type="gene ID" value="ENSPSMG00000020597.1"/>
</dbReference>